<dbReference type="Proteomes" id="UP001337305">
    <property type="component" value="Unassembled WGS sequence"/>
</dbReference>
<feature type="transmembrane region" description="Helical" evidence="1">
    <location>
        <begin position="41"/>
        <end position="61"/>
    </location>
</feature>
<feature type="transmembrane region" description="Helical" evidence="1">
    <location>
        <begin position="197"/>
        <end position="217"/>
    </location>
</feature>
<gene>
    <name evidence="2" type="ORF">N1F79_20595</name>
</gene>
<keyword evidence="1" id="KW-0812">Transmembrane</keyword>
<evidence type="ECO:0000313" key="2">
    <source>
        <dbReference type="EMBL" id="MEF3835536.1"/>
    </source>
</evidence>
<dbReference type="EMBL" id="JAODOP010000004">
    <property type="protein sequence ID" value="MEF3835536.1"/>
    <property type="molecule type" value="Genomic_DNA"/>
</dbReference>
<feature type="transmembrane region" description="Helical" evidence="1">
    <location>
        <begin position="6"/>
        <end position="29"/>
    </location>
</feature>
<proteinExistence type="predicted"/>
<keyword evidence="1" id="KW-1133">Transmembrane helix</keyword>
<feature type="transmembrane region" description="Helical" evidence="1">
    <location>
        <begin position="73"/>
        <end position="96"/>
    </location>
</feature>
<evidence type="ECO:0000313" key="3">
    <source>
        <dbReference type="Proteomes" id="UP001337305"/>
    </source>
</evidence>
<organism evidence="2 3">
    <name type="scientific">Flavivirga spongiicola</name>
    <dbReference type="NCBI Taxonomy" id="421621"/>
    <lineage>
        <taxon>Bacteria</taxon>
        <taxon>Pseudomonadati</taxon>
        <taxon>Bacteroidota</taxon>
        <taxon>Flavobacteriia</taxon>
        <taxon>Flavobacteriales</taxon>
        <taxon>Flavobacteriaceae</taxon>
        <taxon>Flavivirga</taxon>
    </lineage>
</organism>
<keyword evidence="1" id="KW-0472">Membrane</keyword>
<protein>
    <recommendedName>
        <fullName evidence="4">Histidine kinase N-terminal 7TM region domain-containing protein</fullName>
    </recommendedName>
</protein>
<name>A0ABU7XXR6_9FLAO</name>
<comment type="caution">
    <text evidence="2">The sequence shown here is derived from an EMBL/GenBank/DDBJ whole genome shotgun (WGS) entry which is preliminary data.</text>
</comment>
<feature type="transmembrane region" description="Helical" evidence="1">
    <location>
        <begin position="142"/>
        <end position="160"/>
    </location>
</feature>
<feature type="transmembrane region" description="Helical" evidence="1">
    <location>
        <begin position="108"/>
        <end position="130"/>
    </location>
</feature>
<dbReference type="RefSeq" id="WP_303307821.1">
    <property type="nucleotide sequence ID" value="NZ_JAODOP010000004.1"/>
</dbReference>
<evidence type="ECO:0008006" key="4">
    <source>
        <dbReference type="Google" id="ProtNLM"/>
    </source>
</evidence>
<feature type="transmembrane region" description="Helical" evidence="1">
    <location>
        <begin position="167"/>
        <end position="185"/>
    </location>
</feature>
<sequence length="360" mass="41866">MNNDILLFYGWWQFAVCLFAFVALMAIWWHIGKRQNDFGQVWLALSVLCWSISGVIEIYFASTEINSSIVLDGWRSVLSLLNSLFILLALPWFRYLPESIAHIIKSKYWVYIVGIPFVFSILPTLSKMISGKAITVMTELDVYYAIFTLGFLGYVLWESFIKRRLKALAWLSLVCIIIVLVAQIYKLSGYSINLTLFSAIFKTSLIMLFFALALSWVKELSENIIPDTKDLYIYFEKHKNDSGKYVQYVSLKGLPGNNKRKVKLTPASYELFLKFALKRKSGDDWLEIKPKSYKTAENNFDINDYNEVKRLLTSLLDGMFGKQNWTDTHHLNPLKNTLFEMSEKRDRKIRLILPIENIFN</sequence>
<reference evidence="2 3" key="1">
    <citation type="submission" date="2022-09" db="EMBL/GenBank/DDBJ databases">
        <title>Genome sequencing of Flavivirga sp. MEBiC05379.</title>
        <authorList>
            <person name="Oh H.-M."/>
            <person name="Kwon K.K."/>
            <person name="Park M.J."/>
            <person name="Yang S.-H."/>
        </authorList>
    </citation>
    <scope>NUCLEOTIDE SEQUENCE [LARGE SCALE GENOMIC DNA]</scope>
    <source>
        <strain evidence="2 3">MEBiC05379</strain>
    </source>
</reference>
<accession>A0ABU7XXR6</accession>
<evidence type="ECO:0000256" key="1">
    <source>
        <dbReference type="SAM" id="Phobius"/>
    </source>
</evidence>
<keyword evidence="3" id="KW-1185">Reference proteome</keyword>